<evidence type="ECO:0000313" key="6">
    <source>
        <dbReference type="Proteomes" id="UP000184089"/>
    </source>
</evidence>
<dbReference type="SUPFAM" id="SSF54534">
    <property type="entry name" value="FKBP-like"/>
    <property type="match status" value="1"/>
</dbReference>
<dbReference type="InterPro" id="IPR050245">
    <property type="entry name" value="PrsA_foldase"/>
</dbReference>
<accession>A0AAQ1MFV5</accession>
<proteinExistence type="predicted"/>
<dbReference type="InterPro" id="IPR027304">
    <property type="entry name" value="Trigger_fact/SurA_dom_sf"/>
</dbReference>
<dbReference type="AlphaFoldDB" id="A0AAQ1MFV5"/>
<dbReference type="GO" id="GO:0003755">
    <property type="term" value="F:peptidyl-prolyl cis-trans isomerase activity"/>
    <property type="evidence" value="ECO:0007669"/>
    <property type="project" value="UniProtKB-KW"/>
</dbReference>
<feature type="domain" description="PpiC" evidence="3">
    <location>
        <begin position="189"/>
        <end position="281"/>
    </location>
</feature>
<dbReference type="Proteomes" id="UP000184089">
    <property type="component" value="Unassembled WGS sequence"/>
</dbReference>
<gene>
    <name evidence="4" type="ORF">GT747_13700</name>
    <name evidence="5" type="ORF">SAMN05444424_2906</name>
</gene>
<sequence length="331" mass="36975">MHLSQRFQRVAAIGAASLLTLAALTGCGAKNSPLVVDGKGVSMPVVMTIDGDKVSMDEYRYYFLNMKYGYDNGDDTAWEGQDEVKAQLSDYVLKALQSNRAIRALADEYGLSLSDEEKTSADSQLASVKESYESEEAFQEAMTSAYLTEDLYLQLMQTSYLQQKVENHLFGEGGTMEVTDEVLGEFLQKRYAHVSHVLVTNETENAEALSQEILERARSGEDFAALVSQYNEDPGLTEDGYYFGPGEMVEEFEDASFALAEGEISDVVKTSYGYHIIKKLPIDQSYIDENHDSLVTACKDALFNDLLEEKISKQEVTYNKNYDKISVETLH</sequence>
<dbReference type="SUPFAM" id="SSF109998">
    <property type="entry name" value="Triger factor/SurA peptide-binding domain-like"/>
    <property type="match status" value="1"/>
</dbReference>
<dbReference type="PROSITE" id="PS51257">
    <property type="entry name" value="PROKAR_LIPOPROTEIN"/>
    <property type="match status" value="1"/>
</dbReference>
<evidence type="ECO:0000313" key="7">
    <source>
        <dbReference type="Proteomes" id="UP000474718"/>
    </source>
</evidence>
<protein>
    <submittedName>
        <fullName evidence="5">Parvulin-like peptidyl-prolyl isomerase</fullName>
    </submittedName>
</protein>
<keyword evidence="1 5" id="KW-0413">Isomerase</keyword>
<dbReference type="EMBL" id="WWVX01000011">
    <property type="protein sequence ID" value="MZL70804.1"/>
    <property type="molecule type" value="Genomic_DNA"/>
</dbReference>
<reference evidence="5" key="2">
    <citation type="submission" date="2016-11" db="EMBL/GenBank/DDBJ databases">
        <authorList>
            <person name="Varghese N."/>
            <person name="Submissions S."/>
        </authorList>
    </citation>
    <scope>NUCLEOTIDE SEQUENCE</scope>
    <source>
        <strain evidence="5">DSM 4029</strain>
    </source>
</reference>
<keyword evidence="2" id="KW-0732">Signal</keyword>
<evidence type="ECO:0000313" key="5">
    <source>
        <dbReference type="EMBL" id="SHG65429.1"/>
    </source>
</evidence>
<evidence type="ECO:0000256" key="1">
    <source>
        <dbReference type="PROSITE-ProRule" id="PRU00278"/>
    </source>
</evidence>
<dbReference type="InterPro" id="IPR000297">
    <property type="entry name" value="PPIase_PpiC"/>
</dbReference>
<dbReference type="InterPro" id="IPR046357">
    <property type="entry name" value="PPIase_dom_sf"/>
</dbReference>
<dbReference type="PANTHER" id="PTHR47245:SF2">
    <property type="entry name" value="PEPTIDYL-PROLYL CIS-TRANS ISOMERASE HP_0175-RELATED"/>
    <property type="match status" value="1"/>
</dbReference>
<feature type="signal peptide" evidence="2">
    <location>
        <begin position="1"/>
        <end position="22"/>
    </location>
</feature>
<name>A0AAQ1MFV5_9FIRM</name>
<dbReference type="RefSeq" id="WP_021660320.1">
    <property type="nucleotide sequence ID" value="NZ_FQVY01000007.1"/>
</dbReference>
<dbReference type="Pfam" id="PF13616">
    <property type="entry name" value="Rotamase_3"/>
    <property type="match status" value="1"/>
</dbReference>
<dbReference type="Pfam" id="PF13624">
    <property type="entry name" value="SurA_N_3"/>
    <property type="match status" value="1"/>
</dbReference>
<comment type="caution">
    <text evidence="5">The sequence shown here is derived from an EMBL/GenBank/DDBJ whole genome shotgun (WGS) entry which is preliminary data.</text>
</comment>
<reference evidence="4 7" key="3">
    <citation type="journal article" date="2019" name="Nat. Med.">
        <title>A library of human gut bacterial isolates paired with longitudinal multiomics data enables mechanistic microbiome research.</title>
        <authorList>
            <person name="Poyet M."/>
            <person name="Groussin M."/>
            <person name="Gibbons S.M."/>
            <person name="Avila-Pacheco J."/>
            <person name="Jiang X."/>
            <person name="Kearney S.M."/>
            <person name="Perrotta A.R."/>
            <person name="Berdy B."/>
            <person name="Zhao S."/>
            <person name="Lieberman T.D."/>
            <person name="Swanson P.K."/>
            <person name="Smith M."/>
            <person name="Roesemann S."/>
            <person name="Alexander J.E."/>
            <person name="Rich S.A."/>
            <person name="Livny J."/>
            <person name="Vlamakis H."/>
            <person name="Clish C."/>
            <person name="Bullock K."/>
            <person name="Deik A."/>
            <person name="Scott J."/>
            <person name="Pierce K.A."/>
            <person name="Xavier R.J."/>
            <person name="Alm E.J."/>
        </authorList>
    </citation>
    <scope>NUCLEOTIDE SEQUENCE [LARGE SCALE GENOMIC DNA]</scope>
    <source>
        <strain evidence="4 7">BIOML-A2</strain>
    </source>
</reference>
<evidence type="ECO:0000256" key="2">
    <source>
        <dbReference type="SAM" id="SignalP"/>
    </source>
</evidence>
<dbReference type="PANTHER" id="PTHR47245">
    <property type="entry name" value="PEPTIDYLPROLYL ISOMERASE"/>
    <property type="match status" value="1"/>
</dbReference>
<keyword evidence="1" id="KW-0697">Rotamase</keyword>
<dbReference type="Gene3D" id="3.10.50.40">
    <property type="match status" value="1"/>
</dbReference>
<evidence type="ECO:0000313" key="4">
    <source>
        <dbReference type="EMBL" id="MZL70804.1"/>
    </source>
</evidence>
<dbReference type="EMBL" id="FQVY01000007">
    <property type="protein sequence ID" value="SHG65429.1"/>
    <property type="molecule type" value="Genomic_DNA"/>
</dbReference>
<reference evidence="6" key="1">
    <citation type="submission" date="2016-11" db="EMBL/GenBank/DDBJ databases">
        <authorList>
            <person name="Jaros S."/>
            <person name="Januszkiewicz K."/>
            <person name="Wedrychowicz H."/>
        </authorList>
    </citation>
    <scope>NUCLEOTIDE SEQUENCE [LARGE SCALE GENOMIC DNA]</scope>
    <source>
        <strain evidence="6">DSM 4029</strain>
    </source>
</reference>
<dbReference type="PROSITE" id="PS50198">
    <property type="entry name" value="PPIC_PPIASE_2"/>
    <property type="match status" value="1"/>
</dbReference>
<keyword evidence="7" id="KW-1185">Reference proteome</keyword>
<dbReference type="Proteomes" id="UP000474718">
    <property type="component" value="Unassembled WGS sequence"/>
</dbReference>
<feature type="chain" id="PRO_5043026138" evidence="2">
    <location>
        <begin position="23"/>
        <end position="331"/>
    </location>
</feature>
<organism evidence="5 6">
    <name type="scientific">Bittarella massiliensis</name>
    <name type="common">ex Durand et al. 2017</name>
    <dbReference type="NCBI Taxonomy" id="1720313"/>
    <lineage>
        <taxon>Bacteria</taxon>
        <taxon>Bacillati</taxon>
        <taxon>Bacillota</taxon>
        <taxon>Clostridia</taxon>
        <taxon>Eubacteriales</taxon>
        <taxon>Oscillospiraceae</taxon>
        <taxon>Bittarella (ex Durand et al. 2017)</taxon>
    </lineage>
</organism>
<evidence type="ECO:0000259" key="3">
    <source>
        <dbReference type="PROSITE" id="PS50198"/>
    </source>
</evidence>